<name>A0A532V210_UNCL8</name>
<evidence type="ECO:0000313" key="2">
    <source>
        <dbReference type="EMBL" id="TKJ41179.1"/>
    </source>
</evidence>
<dbReference type="AlphaFoldDB" id="A0A532V210"/>
<dbReference type="Proteomes" id="UP000319619">
    <property type="component" value="Unassembled WGS sequence"/>
</dbReference>
<accession>A0A532V210</accession>
<gene>
    <name evidence="2" type="ORF">CEE37_05810</name>
</gene>
<sequence length="95" mass="10675">MNNTIHNSRVIPDESGKEELSPYCQNCDADLRNDNLIYIPEITHAEVSLDLAGDLQFNYVDGSCDDGFFECLNCRHIVELDEAEIVQILKTKGGK</sequence>
<protein>
    <submittedName>
        <fullName evidence="2">Uncharacterized protein</fullName>
    </submittedName>
</protein>
<proteinExistence type="predicted"/>
<comment type="caution">
    <text evidence="2">The sequence shown here is derived from an EMBL/GenBank/DDBJ whole genome shotgun (WGS) entry which is preliminary data.</text>
</comment>
<evidence type="ECO:0000256" key="1">
    <source>
        <dbReference type="SAM" id="MobiDB-lite"/>
    </source>
</evidence>
<evidence type="ECO:0000313" key="3">
    <source>
        <dbReference type="Proteomes" id="UP000319619"/>
    </source>
</evidence>
<reference evidence="2 3" key="1">
    <citation type="submission" date="2017-06" db="EMBL/GenBank/DDBJ databases">
        <title>Novel microbial phyla capable of carbon fixation and sulfur reduction in deep-sea sediments.</title>
        <authorList>
            <person name="Huang J."/>
            <person name="Baker B."/>
            <person name="Wang Y."/>
        </authorList>
    </citation>
    <scope>NUCLEOTIDE SEQUENCE [LARGE SCALE GENOMIC DNA]</scope>
    <source>
        <strain evidence="2">B3_LCP</strain>
    </source>
</reference>
<feature type="compositionally biased region" description="Basic and acidic residues" evidence="1">
    <location>
        <begin position="11"/>
        <end position="20"/>
    </location>
</feature>
<dbReference type="EMBL" id="NJBN01000003">
    <property type="protein sequence ID" value="TKJ41179.1"/>
    <property type="molecule type" value="Genomic_DNA"/>
</dbReference>
<feature type="region of interest" description="Disordered" evidence="1">
    <location>
        <begin position="1"/>
        <end position="20"/>
    </location>
</feature>
<organism evidence="2 3">
    <name type="scientific">candidate division LCP-89 bacterium B3_LCP</name>
    <dbReference type="NCBI Taxonomy" id="2012998"/>
    <lineage>
        <taxon>Bacteria</taxon>
        <taxon>Pseudomonadati</taxon>
        <taxon>Bacteria division LCP-89</taxon>
    </lineage>
</organism>